<evidence type="ECO:0000313" key="1">
    <source>
        <dbReference type="EMBL" id="PVY86422.1"/>
    </source>
</evidence>
<dbReference type="EMBL" id="QEKT01000001">
    <property type="protein sequence ID" value="PVY86422.1"/>
    <property type="molecule type" value="Genomic_DNA"/>
</dbReference>
<dbReference type="OrthoDB" id="2189687at2"/>
<organism evidence="1 2">
    <name type="scientific">Convivina intestini</name>
    <dbReference type="NCBI Taxonomy" id="1505726"/>
    <lineage>
        <taxon>Bacteria</taxon>
        <taxon>Bacillati</taxon>
        <taxon>Bacillota</taxon>
        <taxon>Bacilli</taxon>
        <taxon>Lactobacillales</taxon>
        <taxon>Lactobacillaceae</taxon>
        <taxon>Convivina</taxon>
    </lineage>
</organism>
<dbReference type="RefSeq" id="WP_089937795.1">
    <property type="nucleotide sequence ID" value="NZ_CAKOEX010000001.1"/>
</dbReference>
<keyword evidence="2" id="KW-1185">Reference proteome</keyword>
<dbReference type="AlphaFoldDB" id="A0A2U1DFU1"/>
<gene>
    <name evidence="1" type="ORF">C7384_101340</name>
</gene>
<dbReference type="Proteomes" id="UP000245433">
    <property type="component" value="Unassembled WGS sequence"/>
</dbReference>
<evidence type="ECO:0000313" key="2">
    <source>
        <dbReference type="Proteomes" id="UP000245433"/>
    </source>
</evidence>
<protein>
    <submittedName>
        <fullName evidence="1">Riboflavin biosynthesis RibT protein</fullName>
    </submittedName>
</protein>
<proteinExistence type="predicted"/>
<sequence>MLIKSRQDDEKMVMGLFSLLPGLKEIAHLNVELAEYQKSSRTLYVWQENPQSQIQGLLGVEQINPELLLVRHIILTPGVRSQEHYFQMLDNLQHLNQDSFIMGSLATQKLVQHWRQASSQAPA</sequence>
<name>A0A2U1DFU1_9LACO</name>
<reference evidence="1 2" key="1">
    <citation type="submission" date="2018-04" db="EMBL/GenBank/DDBJ databases">
        <title>Genomic Encyclopedia of Type Strains, Phase IV (KMG-IV): sequencing the most valuable type-strain genomes for metagenomic binning, comparative biology and taxonomic classification.</title>
        <authorList>
            <person name="Goeker M."/>
        </authorList>
    </citation>
    <scope>NUCLEOTIDE SEQUENCE [LARGE SCALE GENOMIC DNA]</scope>
    <source>
        <strain evidence="1 2">DSM 28795</strain>
    </source>
</reference>
<comment type="caution">
    <text evidence="1">The sequence shown here is derived from an EMBL/GenBank/DDBJ whole genome shotgun (WGS) entry which is preliminary data.</text>
</comment>
<accession>A0A2U1DFU1</accession>